<dbReference type="RefSeq" id="WP_221923786.1">
    <property type="nucleotide sequence ID" value="NZ_CP137757.1"/>
</dbReference>
<dbReference type="SUPFAM" id="SSF51695">
    <property type="entry name" value="PLC-like phosphodiesterases"/>
    <property type="match status" value="1"/>
</dbReference>
<name>A0AAU0Q1Z3_9CORY</name>
<sequence length="335" mass="37365">MRTRARLLSLTDHFHAAAQGVGVTVHAIADALIRRLHLQRVVGALPFIPPGLRAALGYLVPLKPADLPERLPHVHAHNDSSHRFPLREALLRGFASVEADATLYRGRFLLGHSVLEKSRGLDLERDYLEPLATMARLGPLFPTESNDTSNTLATPQPGNEEPVCVHVDIKSAGLPALKQLEAIASRYSDVLSEWTGEKFIPRRLILIATGNSLRAADEWWTQPPTKDHHRRVFLDGRPEDLAACPPTWLMPIVSTDFTHLSAWRGFRTIAASEEAAVREFVSSVHEQGRQARLWGIPTWPYAHHARVSRWLLNAGLDWVSVDNLRGAHRLIHSAL</sequence>
<evidence type="ECO:0000313" key="2">
    <source>
        <dbReference type="Proteomes" id="UP001174314"/>
    </source>
</evidence>
<proteinExistence type="predicted"/>
<gene>
    <name evidence="1" type="ORF">Q0N40_05150</name>
</gene>
<dbReference type="AlphaFoldDB" id="A0AAU0Q1Z3"/>
<dbReference type="EMBL" id="CP137757">
    <property type="protein sequence ID" value="WPF25909.1"/>
    <property type="molecule type" value="Genomic_DNA"/>
</dbReference>
<accession>A0AAU0Q1Z3</accession>
<dbReference type="KEGG" id="cpsk:Q0N40_05150"/>
<dbReference type="Proteomes" id="UP001174314">
    <property type="component" value="Chromosome"/>
</dbReference>
<keyword evidence="2" id="KW-1185">Reference proteome</keyword>
<dbReference type="InterPro" id="IPR017946">
    <property type="entry name" value="PLC-like_Pdiesterase_TIM-brl"/>
</dbReference>
<dbReference type="GO" id="GO:0006629">
    <property type="term" value="P:lipid metabolic process"/>
    <property type="evidence" value="ECO:0007669"/>
    <property type="project" value="InterPro"/>
</dbReference>
<protein>
    <submittedName>
        <fullName evidence="1">Uncharacterized protein</fullName>
    </submittedName>
</protein>
<reference evidence="1 2" key="1">
    <citation type="submission" date="2023-10" db="EMBL/GenBank/DDBJ databases">
        <title>complete genome sequence of Corynebacterium pseudokroppenstedtii P15-C1.</title>
        <authorList>
            <person name="Bruggemann H."/>
            <person name="Poehlein A."/>
        </authorList>
    </citation>
    <scope>NUCLEOTIDE SEQUENCE [LARGE SCALE GENOMIC DNA]</scope>
    <source>
        <strain evidence="1 2">P15_C1</strain>
    </source>
</reference>
<evidence type="ECO:0000313" key="1">
    <source>
        <dbReference type="EMBL" id="WPF25909.1"/>
    </source>
</evidence>
<dbReference type="GO" id="GO:0008081">
    <property type="term" value="F:phosphoric diester hydrolase activity"/>
    <property type="evidence" value="ECO:0007669"/>
    <property type="project" value="InterPro"/>
</dbReference>
<organism evidence="1 2">
    <name type="scientific">Corynebacterium pseudokroppenstedtii</name>
    <dbReference type="NCBI Taxonomy" id="2804917"/>
    <lineage>
        <taxon>Bacteria</taxon>
        <taxon>Bacillati</taxon>
        <taxon>Actinomycetota</taxon>
        <taxon>Actinomycetes</taxon>
        <taxon>Mycobacteriales</taxon>
        <taxon>Corynebacteriaceae</taxon>
        <taxon>Corynebacterium</taxon>
    </lineage>
</organism>